<feature type="non-terminal residue" evidence="1">
    <location>
        <position position="1"/>
    </location>
</feature>
<evidence type="ECO:0000313" key="2">
    <source>
        <dbReference type="Proteomes" id="UP000030649"/>
    </source>
</evidence>
<sequence>GALDIFRARTAPVKLPATGVFLPE</sequence>
<organism evidence="1 2">
    <name type="scientific">Haloquadratum walsbyi J07HQW1</name>
    <dbReference type="NCBI Taxonomy" id="1238424"/>
    <lineage>
        <taxon>Archaea</taxon>
        <taxon>Methanobacteriati</taxon>
        <taxon>Methanobacteriota</taxon>
        <taxon>Stenosarchaea group</taxon>
        <taxon>Halobacteria</taxon>
        <taxon>Halobacteriales</taxon>
        <taxon>Haloferacaceae</taxon>
        <taxon>Haloquadratum</taxon>
    </lineage>
</organism>
<gene>
    <name evidence="1" type="ORF">J07HQW1_00212</name>
</gene>
<reference evidence="1 2" key="1">
    <citation type="journal article" date="2013" name="PLoS ONE">
        <title>Assembly-driven community genomics of a hypersaline microbial ecosystem.</title>
        <authorList>
            <person name="Podell S."/>
            <person name="Ugalde J.A."/>
            <person name="Narasingarao P."/>
            <person name="Banfield J.F."/>
            <person name="Heidelberg K.B."/>
            <person name="Allen E.E."/>
        </authorList>
    </citation>
    <scope>NUCLEOTIDE SEQUENCE [LARGE SCALE GENOMIC DNA]</scope>
    <source>
        <strain evidence="2">J07HQW1</strain>
    </source>
</reference>
<dbReference type="EMBL" id="KE356560">
    <property type="protein sequence ID" value="ERG90195.1"/>
    <property type="molecule type" value="Genomic_DNA"/>
</dbReference>
<protein>
    <submittedName>
        <fullName evidence="1">Uncharacterized protein</fullName>
    </submittedName>
</protein>
<dbReference type="AlphaFoldDB" id="U1N152"/>
<name>U1N152_9EURY</name>
<dbReference type="STRING" id="1238424.J07HQW1_00212"/>
<dbReference type="Proteomes" id="UP000030649">
    <property type="component" value="Unassembled WGS sequence"/>
</dbReference>
<accession>U1N152</accession>
<proteinExistence type="predicted"/>
<dbReference type="HOGENOM" id="CLU_3421820_0_0_2"/>
<evidence type="ECO:0000313" key="1">
    <source>
        <dbReference type="EMBL" id="ERG90195.1"/>
    </source>
</evidence>